<accession>G8LQ93</accession>
<sequence>MNLTRYQDVKLTRCQVMMLAGCAIFWNGAAAELPLK</sequence>
<reference evidence="1 2" key="1">
    <citation type="journal article" date="2011" name="Stand. Genomic Sci.">
        <title>Complete genome of the onion pathogen Enterobacter cloacae EcWSU1.</title>
        <authorList>
            <person name="Humann J.L."/>
            <person name="Wildung M."/>
            <person name="Cheng C.H."/>
            <person name="Lee T."/>
            <person name="Stewart J.E."/>
            <person name="Drew J.C."/>
            <person name="Triplett E.W."/>
            <person name="Main D."/>
            <person name="Schroeder B.K."/>
        </authorList>
    </citation>
    <scope>NUCLEOTIDE SEQUENCE [LARGE SCALE GENOMIC DNA]</scope>
    <source>
        <strain evidence="1 2">EcWSU1</strain>
        <plasmid evidence="1 2">pEcWSU1_A</plasmid>
    </source>
</reference>
<protein>
    <submittedName>
        <fullName evidence="1">Uncharacterized protein</fullName>
    </submittedName>
</protein>
<geneLocation type="plasmid" evidence="1 2">
    <name>pEcWSU1_A</name>
</geneLocation>
<proteinExistence type="predicted"/>
<dbReference type="Proteomes" id="UP000007838">
    <property type="component" value="Plasmid pEcWSU1_A"/>
</dbReference>
<evidence type="ECO:0000313" key="2">
    <source>
        <dbReference type="Proteomes" id="UP000007838"/>
    </source>
</evidence>
<evidence type="ECO:0000313" key="1">
    <source>
        <dbReference type="EMBL" id="AEW75989.1"/>
    </source>
</evidence>
<dbReference type="HOGENOM" id="CLU_3355962_0_0_6"/>
<dbReference type="KEGG" id="eec:EcWSU1_A015"/>
<dbReference type="EMBL" id="CP002887">
    <property type="protein sequence ID" value="AEW75989.1"/>
    <property type="molecule type" value="Genomic_DNA"/>
</dbReference>
<name>G8LQ93_9ENTR</name>
<dbReference type="AlphaFoldDB" id="G8LQ93"/>
<gene>
    <name evidence="1" type="ORF">EcWSU1_A015</name>
</gene>
<organism evidence="1 2">
    <name type="scientific">Enterobacter ludwigii</name>
    <dbReference type="NCBI Taxonomy" id="299767"/>
    <lineage>
        <taxon>Bacteria</taxon>
        <taxon>Pseudomonadati</taxon>
        <taxon>Pseudomonadota</taxon>
        <taxon>Gammaproteobacteria</taxon>
        <taxon>Enterobacterales</taxon>
        <taxon>Enterobacteriaceae</taxon>
        <taxon>Enterobacter</taxon>
        <taxon>Enterobacter cloacae complex</taxon>
    </lineage>
</organism>
<keyword evidence="1" id="KW-0614">Plasmid</keyword>